<dbReference type="PANTHER" id="PTHR33240">
    <property type="entry name" value="OS08G0508500 PROTEIN"/>
    <property type="match status" value="1"/>
</dbReference>
<reference evidence="1 2" key="1">
    <citation type="journal article" date="2014" name="Agronomy (Basel)">
        <title>A Draft Genome Sequence for Ensete ventricosum, the Drought-Tolerant Tree Against Hunger.</title>
        <authorList>
            <person name="Harrison J."/>
            <person name="Moore K.A."/>
            <person name="Paszkiewicz K."/>
            <person name="Jones T."/>
            <person name="Grant M."/>
            <person name="Ambacheew D."/>
            <person name="Muzemil S."/>
            <person name="Studholme D.J."/>
        </authorList>
    </citation>
    <scope>NUCLEOTIDE SEQUENCE [LARGE SCALE GENOMIC DNA]</scope>
</reference>
<evidence type="ECO:0000313" key="1">
    <source>
        <dbReference type="EMBL" id="RRT77242.1"/>
    </source>
</evidence>
<organism evidence="1 2">
    <name type="scientific">Ensete ventricosum</name>
    <name type="common">Abyssinian banana</name>
    <name type="synonym">Musa ensete</name>
    <dbReference type="NCBI Taxonomy" id="4639"/>
    <lineage>
        <taxon>Eukaryota</taxon>
        <taxon>Viridiplantae</taxon>
        <taxon>Streptophyta</taxon>
        <taxon>Embryophyta</taxon>
        <taxon>Tracheophyta</taxon>
        <taxon>Spermatophyta</taxon>
        <taxon>Magnoliopsida</taxon>
        <taxon>Liliopsida</taxon>
        <taxon>Zingiberales</taxon>
        <taxon>Musaceae</taxon>
        <taxon>Ensete</taxon>
    </lineage>
</organism>
<evidence type="ECO:0000313" key="2">
    <source>
        <dbReference type="Proteomes" id="UP000287651"/>
    </source>
</evidence>
<dbReference type="AlphaFoldDB" id="A0A427AM54"/>
<name>A0A427AM54_ENSVE</name>
<protein>
    <submittedName>
        <fullName evidence="1">Uncharacterized protein</fullName>
    </submittedName>
</protein>
<dbReference type="PANTHER" id="PTHR33240:SF8">
    <property type="entry name" value="OS03G0439900 PROTEIN"/>
    <property type="match status" value="1"/>
</dbReference>
<comment type="caution">
    <text evidence="1">The sequence shown here is derived from an EMBL/GenBank/DDBJ whole genome shotgun (WGS) entry which is preliminary data.</text>
</comment>
<sequence>MTSTLTGFTGDAIAPIDVVTLLMTFGEELRTKTLMVSFMVVELLSTYNVIIGRPTLNKLRAVVSTCHRNMKFLTSAGTRKVKIDPRESRQCYLAATTIPKKGKRETPVLDPREPDRPDVRLEPTKLILEVPLEGDRPEKTVWKSFQSAPATVTNDGTASVNTDVITWSPPTMIRSARTVMPPTSTRSASSAPCRSAFYVDANAIVTRQLREFQPIPDVGVIKASTAPPHCRINSDTTSRQVALSMLYICIGIEQLSSNERAA</sequence>
<dbReference type="EMBL" id="AMZH03001977">
    <property type="protein sequence ID" value="RRT77242.1"/>
    <property type="molecule type" value="Genomic_DNA"/>
</dbReference>
<accession>A0A427AM54</accession>
<gene>
    <name evidence="1" type="ORF">B296_00009271</name>
</gene>
<proteinExistence type="predicted"/>
<dbReference type="Proteomes" id="UP000287651">
    <property type="component" value="Unassembled WGS sequence"/>
</dbReference>